<dbReference type="GO" id="GO:1990757">
    <property type="term" value="F:ubiquitin ligase activator activity"/>
    <property type="evidence" value="ECO:0007669"/>
    <property type="project" value="TreeGrafter"/>
</dbReference>
<evidence type="ECO:0000256" key="3">
    <source>
        <dbReference type="ARBA" id="ARBA00023306"/>
    </source>
</evidence>
<evidence type="ECO:0000313" key="6">
    <source>
        <dbReference type="EMBL" id="CAD8049168.1"/>
    </source>
</evidence>
<dbReference type="PANTHER" id="PTHR19918">
    <property type="entry name" value="CELL DIVISION CYCLE 20 CDC20 FIZZY -RELATED"/>
    <property type="match status" value="1"/>
</dbReference>
<accession>A0A8S1K153</accession>
<reference evidence="6" key="1">
    <citation type="submission" date="2021-01" db="EMBL/GenBank/DDBJ databases">
        <authorList>
            <consortium name="Genoscope - CEA"/>
            <person name="William W."/>
        </authorList>
    </citation>
    <scope>NUCLEOTIDE SEQUENCE</scope>
</reference>
<gene>
    <name evidence="6" type="ORF">PPRIM_AZ9-3.1.T0130281</name>
</gene>
<dbReference type="PROSITE" id="PS50082">
    <property type="entry name" value="WD_REPEATS_2"/>
    <property type="match status" value="2"/>
</dbReference>
<proteinExistence type="predicted"/>
<dbReference type="GO" id="GO:0010997">
    <property type="term" value="F:anaphase-promoting complex binding"/>
    <property type="evidence" value="ECO:0007669"/>
    <property type="project" value="InterPro"/>
</dbReference>
<evidence type="ECO:0000256" key="4">
    <source>
        <dbReference type="PROSITE-ProRule" id="PRU00221"/>
    </source>
</evidence>
<name>A0A8S1K153_PARPR</name>
<dbReference type="EMBL" id="CAJJDM010000010">
    <property type="protein sequence ID" value="CAD8049168.1"/>
    <property type="molecule type" value="Genomic_DNA"/>
</dbReference>
<keyword evidence="7" id="KW-1185">Reference proteome</keyword>
<dbReference type="InterPro" id="IPR033010">
    <property type="entry name" value="Cdc20/Fizzy"/>
</dbReference>
<sequence length="490" mass="56561">MQLIGLFKIQAFVCTDIAKYLQSCNLLSVIFNFRVRKHLFIKFFQYFHQINIIIFDVNYNQKISVNIQCRDVDQFQRTKVLTVPEKVNFDDFQFHMVEDQQSEQKKDLDLNERLRMEGNQAKYNYFLKQNLFESKQQSSLFVYQRQPSKYKPYIINNDCLSPIRKINKTPYKVLDAPKLKDDFYCQLVDWSISNQIGVALDNSVYSWNVQTGETTQLLEIEAPSYISALKWCNRNELMAVGDDNGAVRIYDVNKGTILKTYENHHKRVGCLDWNGLCITSGSGDKNILMQDIRTENDCEIALHSHRQEVCGLQWNQNESYLASGGNDNNVIIHNIRMPNQPLYIFKDHTAAIKALAWSPKQNNILCSGGGTTDKSLKFWNVSNGLLQNSVDTGSQICNVKWSFNTDEIVTSHGYSLNQIVVWRMPKVERIAVLHGHSLRVVYLSLSPDGENIVTGSGDETLRFWKLFPQKHQNSISSRNSLLNQINLDIR</sequence>
<feature type="repeat" description="WD" evidence="4">
    <location>
        <begin position="433"/>
        <end position="466"/>
    </location>
</feature>
<feature type="domain" description="CDC20/Fizzy WD40" evidence="5">
    <location>
        <begin position="174"/>
        <end position="464"/>
    </location>
</feature>
<dbReference type="InterPro" id="IPR001680">
    <property type="entry name" value="WD40_rpt"/>
</dbReference>
<keyword evidence="3" id="KW-0131">Cell cycle</keyword>
<keyword evidence="1 4" id="KW-0853">WD repeat</keyword>
<evidence type="ECO:0000313" key="7">
    <source>
        <dbReference type="Proteomes" id="UP000688137"/>
    </source>
</evidence>
<evidence type="ECO:0000256" key="1">
    <source>
        <dbReference type="ARBA" id="ARBA00022574"/>
    </source>
</evidence>
<dbReference type="CDD" id="cd00200">
    <property type="entry name" value="WD40"/>
    <property type="match status" value="1"/>
</dbReference>
<keyword evidence="2" id="KW-0677">Repeat</keyword>
<organism evidence="6 7">
    <name type="scientific">Paramecium primaurelia</name>
    <dbReference type="NCBI Taxonomy" id="5886"/>
    <lineage>
        <taxon>Eukaryota</taxon>
        <taxon>Sar</taxon>
        <taxon>Alveolata</taxon>
        <taxon>Ciliophora</taxon>
        <taxon>Intramacronucleata</taxon>
        <taxon>Oligohymenophorea</taxon>
        <taxon>Peniculida</taxon>
        <taxon>Parameciidae</taxon>
        <taxon>Paramecium</taxon>
    </lineage>
</organism>
<comment type="caution">
    <text evidence="6">The sequence shown here is derived from an EMBL/GenBank/DDBJ whole genome shotgun (WGS) entry which is preliminary data.</text>
</comment>
<protein>
    <recommendedName>
        <fullName evidence="5">CDC20/Fizzy WD40 domain-containing protein</fullName>
    </recommendedName>
</protein>
<dbReference type="AlphaFoldDB" id="A0A8S1K153"/>
<dbReference type="Proteomes" id="UP000688137">
    <property type="component" value="Unassembled WGS sequence"/>
</dbReference>
<feature type="repeat" description="WD" evidence="4">
    <location>
        <begin position="302"/>
        <end position="336"/>
    </location>
</feature>
<dbReference type="GO" id="GO:1905786">
    <property type="term" value="P:positive regulation of anaphase-promoting complex-dependent catabolic process"/>
    <property type="evidence" value="ECO:0007669"/>
    <property type="project" value="TreeGrafter"/>
</dbReference>
<evidence type="ECO:0000259" key="5">
    <source>
        <dbReference type="Pfam" id="PF24807"/>
    </source>
</evidence>
<dbReference type="GO" id="GO:0031145">
    <property type="term" value="P:anaphase-promoting complex-dependent catabolic process"/>
    <property type="evidence" value="ECO:0007669"/>
    <property type="project" value="TreeGrafter"/>
</dbReference>
<dbReference type="SMART" id="SM00320">
    <property type="entry name" value="WD40"/>
    <property type="match status" value="5"/>
</dbReference>
<dbReference type="PANTHER" id="PTHR19918:SF1">
    <property type="entry name" value="FIZZY-RELATED PROTEIN HOMOLOG"/>
    <property type="match status" value="1"/>
</dbReference>
<dbReference type="PROSITE" id="PS50294">
    <property type="entry name" value="WD_REPEATS_REGION"/>
    <property type="match status" value="1"/>
</dbReference>
<dbReference type="OMA" id="ENDCEIA"/>
<dbReference type="InterPro" id="IPR056150">
    <property type="entry name" value="WD40_CDC20-Fz"/>
</dbReference>
<dbReference type="GO" id="GO:0005680">
    <property type="term" value="C:anaphase-promoting complex"/>
    <property type="evidence" value="ECO:0007669"/>
    <property type="project" value="TreeGrafter"/>
</dbReference>
<dbReference type="Pfam" id="PF24807">
    <property type="entry name" value="WD40_CDC20-Fz"/>
    <property type="match status" value="1"/>
</dbReference>
<evidence type="ECO:0000256" key="2">
    <source>
        <dbReference type="ARBA" id="ARBA00022737"/>
    </source>
</evidence>